<comment type="caution">
    <text evidence="1">The sequence shown here is derived from an EMBL/GenBank/DDBJ whole genome shotgun (WGS) entry which is preliminary data.</text>
</comment>
<dbReference type="Proteomes" id="UP000247523">
    <property type="component" value="Unassembled WGS sequence"/>
</dbReference>
<accession>A0A318ESD6</accession>
<evidence type="ECO:0000313" key="3">
    <source>
        <dbReference type="Proteomes" id="UP000216411"/>
    </source>
</evidence>
<evidence type="ECO:0000313" key="1">
    <source>
        <dbReference type="EMBL" id="PXV95845.1"/>
    </source>
</evidence>
<dbReference type="Proteomes" id="UP000216411">
    <property type="component" value="Unassembled WGS sequence"/>
</dbReference>
<sequence length="84" mass="10289">MPVQIFSAFHNNSEYSPMYFRFEDGNHGIQMVEIKQILNYKEFYLRNIKFIRYLCKAQILNQETTLELIYNVSKHTWKMFDIQE</sequence>
<protein>
    <submittedName>
        <fullName evidence="1">Uncharacterized protein</fullName>
    </submittedName>
</protein>
<reference evidence="2" key="3">
    <citation type="submission" date="2018-07" db="EMBL/GenBank/DDBJ databases">
        <authorList>
            <person name="Quirk P.G."/>
            <person name="Krulwich T.A."/>
        </authorList>
    </citation>
    <scope>NUCLEOTIDE SEQUENCE</scope>
    <source>
        <strain evidence="2">CCRI-19302</strain>
    </source>
</reference>
<keyword evidence="3" id="KW-1185">Reference proteome</keyword>
<dbReference type="AlphaFoldDB" id="A0A318ESD6"/>
<organism evidence="1 4">
    <name type="scientific">Lachnotalea glycerini</name>
    <dbReference type="NCBI Taxonomy" id="1763509"/>
    <lineage>
        <taxon>Bacteria</taxon>
        <taxon>Bacillati</taxon>
        <taxon>Bacillota</taxon>
        <taxon>Clostridia</taxon>
        <taxon>Lachnospirales</taxon>
        <taxon>Lachnospiraceae</taxon>
        <taxon>Lachnotalea</taxon>
    </lineage>
</organism>
<name>A0A318ESD6_9FIRM</name>
<proteinExistence type="predicted"/>
<reference evidence="1 4" key="2">
    <citation type="submission" date="2018-05" db="EMBL/GenBank/DDBJ databases">
        <title>Genomic Encyclopedia of Type Strains, Phase IV (KMG-IV): sequencing the most valuable type-strain genomes for metagenomic binning, comparative biology and taxonomic classification.</title>
        <authorList>
            <person name="Goeker M."/>
        </authorList>
    </citation>
    <scope>NUCLEOTIDE SEQUENCE [LARGE SCALE GENOMIC DNA]</scope>
    <source>
        <strain evidence="1 4">DSM 28816</strain>
    </source>
</reference>
<evidence type="ECO:0000313" key="4">
    <source>
        <dbReference type="Proteomes" id="UP000247523"/>
    </source>
</evidence>
<evidence type="ECO:0000313" key="2">
    <source>
        <dbReference type="EMBL" id="RDY33097.1"/>
    </source>
</evidence>
<dbReference type="EMBL" id="QICS01000001">
    <property type="protein sequence ID" value="PXV95845.1"/>
    <property type="molecule type" value="Genomic_DNA"/>
</dbReference>
<dbReference type="EMBL" id="NOKA02000001">
    <property type="protein sequence ID" value="RDY33097.1"/>
    <property type="molecule type" value="Genomic_DNA"/>
</dbReference>
<reference evidence="2 3" key="1">
    <citation type="journal article" date="2017" name="Genome Announc.">
        <title>Draft Genome Sequence of a Sporulating and Motile Strain of Lachnotalea glycerini Isolated from Water in Quebec City, Canada.</title>
        <authorList>
            <person name="Maheux A.F."/>
            <person name="Boudreau D.K."/>
            <person name="Berube E."/>
            <person name="Boissinot M."/>
            <person name="Raymond F."/>
            <person name="Brodeur S."/>
            <person name="Corbeil J."/>
            <person name="Isabel S."/>
            <person name="Omar R.F."/>
            <person name="Bergeron M.G."/>
        </authorList>
    </citation>
    <scope>NUCLEOTIDE SEQUENCE [LARGE SCALE GENOMIC DNA]</scope>
    <source>
        <strain evidence="2 3">CCRI-19302</strain>
    </source>
</reference>
<dbReference type="RefSeq" id="WP_110290180.1">
    <property type="nucleotide sequence ID" value="NZ_NOKA02000001.1"/>
</dbReference>
<gene>
    <name evidence="1" type="ORF">C8E03_101476</name>
    <name evidence="2" type="ORF">CG710_000800</name>
</gene>